<organism evidence="9 10">
    <name type="scientific">Kribbella hippodromi</name>
    <dbReference type="NCBI Taxonomy" id="434347"/>
    <lineage>
        <taxon>Bacteria</taxon>
        <taxon>Bacillati</taxon>
        <taxon>Actinomycetota</taxon>
        <taxon>Actinomycetes</taxon>
        <taxon>Propionibacteriales</taxon>
        <taxon>Kribbellaceae</taxon>
        <taxon>Kribbella</taxon>
    </lineage>
</organism>
<keyword evidence="6 7" id="KW-0472">Membrane</keyword>
<comment type="caution">
    <text evidence="9">The sequence shown here is derived from an EMBL/GenBank/DDBJ whole genome shotgun (WGS) entry which is preliminary data.</text>
</comment>
<feature type="domain" description="ABC transmembrane type-1" evidence="8">
    <location>
        <begin position="60"/>
        <end position="250"/>
    </location>
</feature>
<feature type="transmembrane region" description="Helical" evidence="7">
    <location>
        <begin position="128"/>
        <end position="149"/>
    </location>
</feature>
<comment type="subcellular location">
    <subcellularLocation>
        <location evidence="1 7">Cell membrane</location>
        <topology evidence="1 7">Multi-pass membrane protein</topology>
    </subcellularLocation>
</comment>
<dbReference type="InterPro" id="IPR035906">
    <property type="entry name" value="MetI-like_sf"/>
</dbReference>
<feature type="transmembrane region" description="Helical" evidence="7">
    <location>
        <begin position="231"/>
        <end position="250"/>
    </location>
</feature>
<dbReference type="SUPFAM" id="SSF161098">
    <property type="entry name" value="MetI-like"/>
    <property type="match status" value="1"/>
</dbReference>
<accession>A0ABN2DAB1</accession>
<evidence type="ECO:0000256" key="3">
    <source>
        <dbReference type="ARBA" id="ARBA00022475"/>
    </source>
</evidence>
<comment type="similarity">
    <text evidence="7">Belongs to the binding-protein-dependent transport system permease family.</text>
</comment>
<sequence length="265" mass="29378">MYVALTVIAAVVVVPLVWTLSTSFKKRGDMFAYPPAPLPNPPTFENYRHLFQQAPFSSWFLTTVIVAVISTALAVFVCSLAGFGFAMYRFRGKNFLFNFMFGSLAVPYIVVLLPLFVILTQVGLTEPFFAMIVPWIAPAFGIFMMRQYIEQTIPPQLLEAGRVDGCGEFRIFLGIVLPILRPAIGALAVWNFINSYNSFLWPLMIVNDPNRYTLSLGLANLYGSQSRQIDLVMAGAVLAAVPSLVVFFLLRKQLLEGLTAGSVKS</sequence>
<keyword evidence="4 7" id="KW-0812">Transmembrane</keyword>
<evidence type="ECO:0000256" key="4">
    <source>
        <dbReference type="ARBA" id="ARBA00022692"/>
    </source>
</evidence>
<protein>
    <submittedName>
        <fullName evidence="9">Carbohydrate ABC transporter permease</fullName>
    </submittedName>
</protein>
<feature type="transmembrane region" description="Helical" evidence="7">
    <location>
        <begin position="169"/>
        <end position="193"/>
    </location>
</feature>
<dbReference type="CDD" id="cd06261">
    <property type="entry name" value="TM_PBP2"/>
    <property type="match status" value="1"/>
</dbReference>
<name>A0ABN2DAB1_9ACTN</name>
<keyword evidence="5 7" id="KW-1133">Transmembrane helix</keyword>
<feature type="transmembrane region" description="Helical" evidence="7">
    <location>
        <begin position="59"/>
        <end position="83"/>
    </location>
</feature>
<evidence type="ECO:0000313" key="10">
    <source>
        <dbReference type="Proteomes" id="UP001501705"/>
    </source>
</evidence>
<keyword evidence="10" id="KW-1185">Reference proteome</keyword>
<dbReference type="PANTHER" id="PTHR43744">
    <property type="entry name" value="ABC TRANSPORTER PERMEASE PROTEIN MG189-RELATED-RELATED"/>
    <property type="match status" value="1"/>
</dbReference>
<proteinExistence type="inferred from homology"/>
<evidence type="ECO:0000256" key="5">
    <source>
        <dbReference type="ARBA" id="ARBA00022989"/>
    </source>
</evidence>
<dbReference type="PANTHER" id="PTHR43744:SF12">
    <property type="entry name" value="ABC TRANSPORTER PERMEASE PROTEIN MG189-RELATED"/>
    <property type="match status" value="1"/>
</dbReference>
<dbReference type="Proteomes" id="UP001501705">
    <property type="component" value="Unassembled WGS sequence"/>
</dbReference>
<keyword evidence="2 7" id="KW-0813">Transport</keyword>
<evidence type="ECO:0000256" key="2">
    <source>
        <dbReference type="ARBA" id="ARBA00022448"/>
    </source>
</evidence>
<evidence type="ECO:0000313" key="9">
    <source>
        <dbReference type="EMBL" id="GAA1571668.1"/>
    </source>
</evidence>
<dbReference type="Pfam" id="PF00528">
    <property type="entry name" value="BPD_transp_1"/>
    <property type="match status" value="1"/>
</dbReference>
<keyword evidence="3" id="KW-1003">Cell membrane</keyword>
<evidence type="ECO:0000256" key="6">
    <source>
        <dbReference type="ARBA" id="ARBA00023136"/>
    </source>
</evidence>
<evidence type="ECO:0000259" key="8">
    <source>
        <dbReference type="PROSITE" id="PS50928"/>
    </source>
</evidence>
<evidence type="ECO:0000256" key="1">
    <source>
        <dbReference type="ARBA" id="ARBA00004651"/>
    </source>
</evidence>
<evidence type="ECO:0000256" key="7">
    <source>
        <dbReference type="RuleBase" id="RU363032"/>
    </source>
</evidence>
<feature type="transmembrane region" description="Helical" evidence="7">
    <location>
        <begin position="95"/>
        <end position="122"/>
    </location>
</feature>
<gene>
    <name evidence="9" type="ORF">GCM10009804_30040</name>
</gene>
<dbReference type="Gene3D" id="1.10.3720.10">
    <property type="entry name" value="MetI-like"/>
    <property type="match status" value="1"/>
</dbReference>
<dbReference type="EMBL" id="BAAAPH010000008">
    <property type="protein sequence ID" value="GAA1571668.1"/>
    <property type="molecule type" value="Genomic_DNA"/>
</dbReference>
<dbReference type="PROSITE" id="PS50928">
    <property type="entry name" value="ABC_TM1"/>
    <property type="match status" value="1"/>
</dbReference>
<dbReference type="InterPro" id="IPR000515">
    <property type="entry name" value="MetI-like"/>
</dbReference>
<reference evidence="9 10" key="1">
    <citation type="journal article" date="2019" name="Int. J. Syst. Evol. Microbiol.">
        <title>The Global Catalogue of Microorganisms (GCM) 10K type strain sequencing project: providing services to taxonomists for standard genome sequencing and annotation.</title>
        <authorList>
            <consortium name="The Broad Institute Genomics Platform"/>
            <consortium name="The Broad Institute Genome Sequencing Center for Infectious Disease"/>
            <person name="Wu L."/>
            <person name="Ma J."/>
        </authorList>
    </citation>
    <scope>NUCLEOTIDE SEQUENCE [LARGE SCALE GENOMIC DNA]</scope>
    <source>
        <strain evidence="9 10">JCM 15572</strain>
    </source>
</reference>